<feature type="binding site" evidence="6">
    <location>
        <position position="368"/>
    </location>
    <ligand>
        <name>Zn(2+)</name>
        <dbReference type="ChEBI" id="CHEBI:29105"/>
    </ligand>
</feature>
<comment type="subcellular location">
    <subcellularLocation>
        <location evidence="1">Membrane</location>
        <topology evidence="1">Multi-pass membrane protein</topology>
    </subcellularLocation>
</comment>
<evidence type="ECO:0000256" key="5">
    <source>
        <dbReference type="ARBA" id="ARBA00023136"/>
    </source>
</evidence>
<dbReference type="EMBL" id="CAJZBQ010000018">
    <property type="protein sequence ID" value="CAG9317560.1"/>
    <property type="molecule type" value="Genomic_DNA"/>
</dbReference>
<keyword evidence="4 7" id="KW-1133">Transmembrane helix</keyword>
<feature type="transmembrane region" description="Helical" evidence="7">
    <location>
        <begin position="56"/>
        <end position="77"/>
    </location>
</feature>
<keyword evidence="9" id="KW-1185">Reference proteome</keyword>
<feature type="transmembrane region" description="Helical" evidence="7">
    <location>
        <begin position="206"/>
        <end position="226"/>
    </location>
</feature>
<feature type="binding site" evidence="6">
    <location>
        <position position="224"/>
    </location>
    <ligand>
        <name>Zn(2+)</name>
        <dbReference type="ChEBI" id="CHEBI:29105"/>
    </ligand>
</feature>
<dbReference type="AlphaFoldDB" id="A0AAU9IWR2"/>
<evidence type="ECO:0000256" key="3">
    <source>
        <dbReference type="ARBA" id="ARBA00022692"/>
    </source>
</evidence>
<feature type="binding site" evidence="6">
    <location>
        <position position="372"/>
    </location>
    <ligand>
        <name>Zn(2+)</name>
        <dbReference type="ChEBI" id="CHEBI:29105"/>
    </ligand>
</feature>
<dbReference type="GO" id="GO:0046872">
    <property type="term" value="F:metal ion binding"/>
    <property type="evidence" value="ECO:0007669"/>
    <property type="project" value="UniProtKB-KW"/>
</dbReference>
<name>A0AAU9IWR2_9CILI</name>
<dbReference type="PANTHER" id="PTHR20855">
    <property type="entry name" value="ADIPOR/PROGESTIN RECEPTOR-RELATED"/>
    <property type="match status" value="1"/>
</dbReference>
<dbReference type="GO" id="GO:0016020">
    <property type="term" value="C:membrane"/>
    <property type="evidence" value="ECO:0007669"/>
    <property type="project" value="UniProtKB-SubCell"/>
</dbReference>
<evidence type="ECO:0000256" key="7">
    <source>
        <dbReference type="SAM" id="Phobius"/>
    </source>
</evidence>
<keyword evidence="3 7" id="KW-0812">Transmembrane</keyword>
<evidence type="ECO:0000313" key="8">
    <source>
        <dbReference type="EMBL" id="CAG9317560.1"/>
    </source>
</evidence>
<reference evidence="8" key="1">
    <citation type="submission" date="2021-09" db="EMBL/GenBank/DDBJ databases">
        <authorList>
            <consortium name="AG Swart"/>
            <person name="Singh M."/>
            <person name="Singh A."/>
            <person name="Seah K."/>
            <person name="Emmerich C."/>
        </authorList>
    </citation>
    <scope>NUCLEOTIDE SEQUENCE</scope>
    <source>
        <strain evidence="8">ATCC30299</strain>
    </source>
</reference>
<keyword evidence="6" id="KW-0862">Zinc</keyword>
<gene>
    <name evidence="8" type="ORF">BSTOLATCC_MIC18805</name>
</gene>
<comment type="similarity">
    <text evidence="2">Belongs to the ADIPOR family.</text>
</comment>
<feature type="transmembrane region" description="Helical" evidence="7">
    <location>
        <begin position="242"/>
        <end position="261"/>
    </location>
</feature>
<dbReference type="InterPro" id="IPR004254">
    <property type="entry name" value="AdipoR/HlyIII-related"/>
</dbReference>
<keyword evidence="5 7" id="KW-0472">Membrane</keyword>
<keyword evidence="6" id="KW-0479">Metal-binding</keyword>
<comment type="caution">
    <text evidence="8">The sequence shown here is derived from an EMBL/GenBank/DDBJ whole genome shotgun (WGS) entry which is preliminary data.</text>
</comment>
<dbReference type="PANTHER" id="PTHR20855:SF52">
    <property type="entry name" value="ADIPONECTIN RECEPTOR PROTEIN"/>
    <property type="match status" value="1"/>
</dbReference>
<dbReference type="Pfam" id="PF03006">
    <property type="entry name" value="HlyIII"/>
    <property type="match status" value="2"/>
</dbReference>
<proteinExistence type="inferred from homology"/>
<evidence type="ECO:0000256" key="1">
    <source>
        <dbReference type="ARBA" id="ARBA00004141"/>
    </source>
</evidence>
<evidence type="ECO:0000256" key="6">
    <source>
        <dbReference type="PIRSR" id="PIRSR604254-1"/>
    </source>
</evidence>
<feature type="transmembrane region" description="Helical" evidence="7">
    <location>
        <begin position="268"/>
        <end position="291"/>
    </location>
</feature>
<dbReference type="Proteomes" id="UP001162131">
    <property type="component" value="Unassembled WGS sequence"/>
</dbReference>
<organism evidence="8 9">
    <name type="scientific">Blepharisma stoltei</name>
    <dbReference type="NCBI Taxonomy" id="1481888"/>
    <lineage>
        <taxon>Eukaryota</taxon>
        <taxon>Sar</taxon>
        <taxon>Alveolata</taxon>
        <taxon>Ciliophora</taxon>
        <taxon>Postciliodesmatophora</taxon>
        <taxon>Heterotrichea</taxon>
        <taxon>Heterotrichida</taxon>
        <taxon>Blepharismidae</taxon>
        <taxon>Blepharisma</taxon>
    </lineage>
</organism>
<feature type="transmembrane region" description="Helical" evidence="7">
    <location>
        <begin position="297"/>
        <end position="320"/>
    </location>
</feature>
<sequence>MVSIEREKEVLIGPLNNDHDFLRDNEFIHTGYRLNFSSTKRILKSLFMIHNESVNVWSHLFGAILFLMLVVYTLYWIGFSDESHHEAGQMLFDLKTSALHAYKSSVDAFDTFSERAHEFAHDYETSIQQKLLALYVDAHHYSESIEVRVHDFYEEFKHSNETERFKPVMEKIEQMMQTVDSKKYDWMDIYNPFNGPRLQVVHRWPVLVFLVSASVCLGCSTLYHLFKAHSLTLNLFYSRLDYAGISFLIAGSCFPAFYYTFYCREAFIWIYLVGISVAAIITFVLSLTPQFQKADLIWLRALAFIVLSSLGAIPAVHFLLLPEAEKFYSCFVYFVVVVFLYLCGVCVYIIRFPERYFPGKFDFWGNSHNLWHFFVLSAAFFHYLGALDSYHRRERLLCPA</sequence>
<evidence type="ECO:0008006" key="10">
    <source>
        <dbReference type="Google" id="ProtNLM"/>
    </source>
</evidence>
<evidence type="ECO:0000256" key="4">
    <source>
        <dbReference type="ARBA" id="ARBA00022989"/>
    </source>
</evidence>
<feature type="transmembrane region" description="Helical" evidence="7">
    <location>
        <begin position="370"/>
        <end position="387"/>
    </location>
</feature>
<dbReference type="GO" id="GO:0038023">
    <property type="term" value="F:signaling receptor activity"/>
    <property type="evidence" value="ECO:0007669"/>
    <property type="project" value="TreeGrafter"/>
</dbReference>
<feature type="transmembrane region" description="Helical" evidence="7">
    <location>
        <begin position="327"/>
        <end position="350"/>
    </location>
</feature>
<evidence type="ECO:0000256" key="2">
    <source>
        <dbReference type="ARBA" id="ARBA00007018"/>
    </source>
</evidence>
<evidence type="ECO:0000313" key="9">
    <source>
        <dbReference type="Proteomes" id="UP001162131"/>
    </source>
</evidence>
<accession>A0AAU9IWR2</accession>
<protein>
    <recommendedName>
        <fullName evidence="10">Adiponectin receptor protein</fullName>
    </recommendedName>
</protein>